<dbReference type="NCBIfam" id="TIGR00168">
    <property type="entry name" value="infC"/>
    <property type="match status" value="1"/>
</dbReference>
<gene>
    <name evidence="4" type="primary">infC</name>
    <name evidence="9" type="ORF">DM484_17030</name>
</gene>
<feature type="domain" description="Translation initiation factor 3 N-terminal" evidence="8">
    <location>
        <begin position="12"/>
        <end position="79"/>
    </location>
</feature>
<keyword evidence="4" id="KW-0963">Cytoplasm</keyword>
<dbReference type="GO" id="GO:0032790">
    <property type="term" value="P:ribosome disassembly"/>
    <property type="evidence" value="ECO:0007669"/>
    <property type="project" value="TreeGrafter"/>
</dbReference>
<dbReference type="PROSITE" id="PS00938">
    <property type="entry name" value="IF3"/>
    <property type="match status" value="1"/>
</dbReference>
<dbReference type="HAMAP" id="MF_00080">
    <property type="entry name" value="IF_3"/>
    <property type="match status" value="1"/>
</dbReference>
<organism evidence="9 10">
    <name type="scientific">Candidatus Methylumidiphilus alinenensis</name>
    <dbReference type="NCBI Taxonomy" id="2202197"/>
    <lineage>
        <taxon>Bacteria</taxon>
        <taxon>Pseudomonadati</taxon>
        <taxon>Pseudomonadota</taxon>
        <taxon>Gammaproteobacteria</taxon>
        <taxon>Methylococcales</taxon>
        <taxon>Candidatus Methylumidiphilus</taxon>
    </lineage>
</organism>
<dbReference type="InterPro" id="IPR019815">
    <property type="entry name" value="Translation_initiation_fac_3_C"/>
</dbReference>
<dbReference type="InterPro" id="IPR036788">
    <property type="entry name" value="T_IF-3_C_sf"/>
</dbReference>
<dbReference type="GO" id="GO:0043022">
    <property type="term" value="F:ribosome binding"/>
    <property type="evidence" value="ECO:0007669"/>
    <property type="project" value="UniProtKB-ARBA"/>
</dbReference>
<dbReference type="Pfam" id="PF05198">
    <property type="entry name" value="IF3_N"/>
    <property type="match status" value="1"/>
</dbReference>
<dbReference type="FunFam" id="3.30.110.10:FF:000001">
    <property type="entry name" value="Translation initiation factor IF-3"/>
    <property type="match status" value="1"/>
</dbReference>
<evidence type="ECO:0000256" key="5">
    <source>
        <dbReference type="NCBIfam" id="TIGR00168"/>
    </source>
</evidence>
<evidence type="ECO:0000256" key="2">
    <source>
        <dbReference type="ARBA" id="ARBA00022540"/>
    </source>
</evidence>
<dbReference type="GO" id="GO:0003743">
    <property type="term" value="F:translation initiation factor activity"/>
    <property type="evidence" value="ECO:0007669"/>
    <property type="project" value="UniProtKB-UniRule"/>
</dbReference>
<dbReference type="GO" id="GO:0016020">
    <property type="term" value="C:membrane"/>
    <property type="evidence" value="ECO:0007669"/>
    <property type="project" value="TreeGrafter"/>
</dbReference>
<evidence type="ECO:0000256" key="1">
    <source>
        <dbReference type="ARBA" id="ARBA00005439"/>
    </source>
</evidence>
<keyword evidence="3 4" id="KW-0648">Protein biosynthesis</keyword>
<accession>A0A2W4QWI8</accession>
<dbReference type="InterPro" id="IPR019814">
    <property type="entry name" value="Translation_initiation_fac_3_N"/>
</dbReference>
<comment type="subcellular location">
    <subcellularLocation>
        <location evidence="4 6">Cytoplasm</location>
    </subcellularLocation>
</comment>
<feature type="domain" description="Translation initiation factor 3 C-terminal" evidence="7">
    <location>
        <begin position="87"/>
        <end position="172"/>
    </location>
</feature>
<evidence type="ECO:0000259" key="8">
    <source>
        <dbReference type="Pfam" id="PF05198"/>
    </source>
</evidence>
<dbReference type="Pfam" id="PF00707">
    <property type="entry name" value="IF3_C"/>
    <property type="match status" value="1"/>
</dbReference>
<dbReference type="EMBL" id="QJPH01000363">
    <property type="protein sequence ID" value="PZN76232.1"/>
    <property type="molecule type" value="Genomic_DNA"/>
</dbReference>
<dbReference type="PANTHER" id="PTHR10938:SF0">
    <property type="entry name" value="TRANSLATION INITIATION FACTOR IF-3, MITOCHONDRIAL"/>
    <property type="match status" value="1"/>
</dbReference>
<evidence type="ECO:0000259" key="7">
    <source>
        <dbReference type="Pfam" id="PF00707"/>
    </source>
</evidence>
<comment type="caution">
    <text evidence="9">The sequence shown here is derived from an EMBL/GenBank/DDBJ whole genome shotgun (WGS) entry which is preliminary data.</text>
</comment>
<evidence type="ECO:0000313" key="10">
    <source>
        <dbReference type="Proteomes" id="UP000249396"/>
    </source>
</evidence>
<comment type="subunit">
    <text evidence="4 6">Monomer.</text>
</comment>
<evidence type="ECO:0000313" key="9">
    <source>
        <dbReference type="EMBL" id="PZN76232.1"/>
    </source>
</evidence>
<dbReference type="InterPro" id="IPR019813">
    <property type="entry name" value="Translation_initiation_fac3_CS"/>
</dbReference>
<sequence length="176" mass="20298">MTANDRKEPRLNDEINWAQVRLIGAEGQQLGIVSSREAKQIAFDAELDLVEISPTADPPVCRVMDYGKFRFEQSKKLQAAKKKQKLIHIKEVKFRPGTDEGDYQIKLRNLIRFLLDGDKAKITVRFRGRELSHRELGMDLLKRIETDLLEHATVEQFPKLEGKQLSMTLVPKKKKT</sequence>
<dbReference type="GO" id="GO:0005829">
    <property type="term" value="C:cytosol"/>
    <property type="evidence" value="ECO:0007669"/>
    <property type="project" value="TreeGrafter"/>
</dbReference>
<dbReference type="PANTHER" id="PTHR10938">
    <property type="entry name" value="TRANSLATION INITIATION FACTOR IF-3"/>
    <property type="match status" value="1"/>
</dbReference>
<dbReference type="SUPFAM" id="SSF55200">
    <property type="entry name" value="Translation initiation factor IF3, C-terminal domain"/>
    <property type="match status" value="1"/>
</dbReference>
<dbReference type="InterPro" id="IPR001288">
    <property type="entry name" value="Translation_initiation_fac_3"/>
</dbReference>
<dbReference type="FunFam" id="3.10.20.80:FF:000001">
    <property type="entry name" value="Translation initiation factor IF-3"/>
    <property type="match status" value="1"/>
</dbReference>
<proteinExistence type="inferred from homology"/>
<reference evidence="9 10" key="1">
    <citation type="journal article" date="2018" name="Aquat. Microb. Ecol.">
        <title>Gammaproteobacterial methanotrophs dominate.</title>
        <authorList>
            <person name="Rissanen A.J."/>
            <person name="Saarenheimo J."/>
            <person name="Tiirola M."/>
            <person name="Peura S."/>
            <person name="Aalto S.L."/>
            <person name="Karvinen A."/>
            <person name="Nykanen H."/>
        </authorList>
    </citation>
    <scope>NUCLEOTIDE SEQUENCE [LARGE SCALE GENOMIC DNA]</scope>
    <source>
        <strain evidence="9">AMbin10</strain>
    </source>
</reference>
<dbReference type="Gene3D" id="3.30.110.10">
    <property type="entry name" value="Translation initiation factor 3 (IF-3), C-terminal domain"/>
    <property type="match status" value="1"/>
</dbReference>
<evidence type="ECO:0000256" key="4">
    <source>
        <dbReference type="HAMAP-Rule" id="MF_00080"/>
    </source>
</evidence>
<evidence type="ECO:0000256" key="6">
    <source>
        <dbReference type="RuleBase" id="RU000646"/>
    </source>
</evidence>
<comment type="function">
    <text evidence="4 6">IF-3 binds to the 30S ribosomal subunit and shifts the equilibrium between 70S ribosomes and their 50S and 30S subunits in favor of the free subunits, thus enhancing the availability of 30S subunits on which protein synthesis initiation begins.</text>
</comment>
<keyword evidence="2 4" id="KW-0396">Initiation factor</keyword>
<protein>
    <recommendedName>
        <fullName evidence="4 5">Translation initiation factor IF-3</fullName>
    </recommendedName>
</protein>
<dbReference type="Gene3D" id="3.10.20.80">
    <property type="entry name" value="Translation initiation factor 3 (IF-3), N-terminal domain"/>
    <property type="match status" value="1"/>
</dbReference>
<dbReference type="SUPFAM" id="SSF54364">
    <property type="entry name" value="Translation initiation factor IF3, N-terminal domain"/>
    <property type="match status" value="1"/>
</dbReference>
<evidence type="ECO:0000256" key="3">
    <source>
        <dbReference type="ARBA" id="ARBA00022917"/>
    </source>
</evidence>
<name>A0A2W4QWI8_9GAMM</name>
<dbReference type="InterPro" id="IPR036787">
    <property type="entry name" value="T_IF-3_N_sf"/>
</dbReference>
<dbReference type="Proteomes" id="UP000249396">
    <property type="component" value="Unassembled WGS sequence"/>
</dbReference>
<comment type="similarity">
    <text evidence="1 4 6">Belongs to the IF-3 family.</text>
</comment>
<dbReference type="AlphaFoldDB" id="A0A2W4QWI8"/>